<feature type="compositionally biased region" description="Basic and acidic residues" evidence="1">
    <location>
        <begin position="7"/>
        <end position="16"/>
    </location>
</feature>
<dbReference type="InterPro" id="IPR041657">
    <property type="entry name" value="HTH_17"/>
</dbReference>
<sequence>MLGVMANRDDERDPNERITPAEAARISGLTPGGLAKMADSGRLNATRPGGNHRRYLRGEIQALNAPAIRSGER</sequence>
<feature type="region of interest" description="Disordered" evidence="1">
    <location>
        <begin position="1"/>
        <end position="58"/>
    </location>
</feature>
<accession>A0ABP4XTU1</accession>
<evidence type="ECO:0000256" key="1">
    <source>
        <dbReference type="SAM" id="MobiDB-lite"/>
    </source>
</evidence>
<proteinExistence type="predicted"/>
<dbReference type="Pfam" id="PF12728">
    <property type="entry name" value="HTH_17"/>
    <property type="match status" value="1"/>
</dbReference>
<comment type="caution">
    <text evidence="3">The sequence shown here is derived from an EMBL/GenBank/DDBJ whole genome shotgun (WGS) entry which is preliminary data.</text>
</comment>
<evidence type="ECO:0000313" key="4">
    <source>
        <dbReference type="Proteomes" id="UP001500851"/>
    </source>
</evidence>
<organism evidence="3 4">
    <name type="scientific">Leucobacter iarius</name>
    <dbReference type="NCBI Taxonomy" id="333963"/>
    <lineage>
        <taxon>Bacteria</taxon>
        <taxon>Bacillati</taxon>
        <taxon>Actinomycetota</taxon>
        <taxon>Actinomycetes</taxon>
        <taxon>Micrococcales</taxon>
        <taxon>Microbacteriaceae</taxon>
        <taxon>Leucobacter</taxon>
    </lineage>
</organism>
<feature type="domain" description="Helix-turn-helix" evidence="2">
    <location>
        <begin position="19"/>
        <end position="62"/>
    </location>
</feature>
<reference evidence="4" key="1">
    <citation type="journal article" date="2019" name="Int. J. Syst. Evol. Microbiol.">
        <title>The Global Catalogue of Microorganisms (GCM) 10K type strain sequencing project: providing services to taxonomists for standard genome sequencing and annotation.</title>
        <authorList>
            <consortium name="The Broad Institute Genomics Platform"/>
            <consortium name="The Broad Institute Genome Sequencing Center for Infectious Disease"/>
            <person name="Wu L."/>
            <person name="Ma J."/>
        </authorList>
    </citation>
    <scope>NUCLEOTIDE SEQUENCE [LARGE SCALE GENOMIC DNA]</scope>
    <source>
        <strain evidence="4">JCM 14736</strain>
    </source>
</reference>
<protein>
    <recommendedName>
        <fullName evidence="2">Helix-turn-helix domain-containing protein</fullName>
    </recommendedName>
</protein>
<dbReference type="EMBL" id="BAAAOB010000002">
    <property type="protein sequence ID" value="GAA1790821.1"/>
    <property type="molecule type" value="Genomic_DNA"/>
</dbReference>
<keyword evidence="4" id="KW-1185">Reference proteome</keyword>
<name>A0ABP4XTU1_9MICO</name>
<dbReference type="Proteomes" id="UP001500851">
    <property type="component" value="Unassembled WGS sequence"/>
</dbReference>
<gene>
    <name evidence="3" type="ORF">GCM10009768_19820</name>
</gene>
<evidence type="ECO:0000259" key="2">
    <source>
        <dbReference type="Pfam" id="PF12728"/>
    </source>
</evidence>
<evidence type="ECO:0000313" key="3">
    <source>
        <dbReference type="EMBL" id="GAA1790821.1"/>
    </source>
</evidence>